<gene>
    <name evidence="1" type="ORF">BVC80_9099g128</name>
</gene>
<proteinExistence type="predicted"/>
<dbReference type="InParanoid" id="A0A200PVU1"/>
<dbReference type="PANTHER" id="PTHR14449:SF2">
    <property type="entry name" value="FANCONI ANEMIA GROUP F PROTEIN"/>
    <property type="match status" value="1"/>
</dbReference>
<dbReference type="EMBL" id="MVGT01003956">
    <property type="protein sequence ID" value="OVA02328.1"/>
    <property type="molecule type" value="Genomic_DNA"/>
</dbReference>
<organism evidence="1 2">
    <name type="scientific">Macleaya cordata</name>
    <name type="common">Five-seeded plume-poppy</name>
    <name type="synonym">Bocconia cordata</name>
    <dbReference type="NCBI Taxonomy" id="56857"/>
    <lineage>
        <taxon>Eukaryota</taxon>
        <taxon>Viridiplantae</taxon>
        <taxon>Streptophyta</taxon>
        <taxon>Embryophyta</taxon>
        <taxon>Tracheophyta</taxon>
        <taxon>Spermatophyta</taxon>
        <taxon>Magnoliopsida</taxon>
        <taxon>Ranunculales</taxon>
        <taxon>Papaveraceae</taxon>
        <taxon>Papaveroideae</taxon>
        <taxon>Macleaya</taxon>
    </lineage>
</organism>
<keyword evidence="2" id="KW-1185">Reference proteome</keyword>
<dbReference type="STRING" id="56857.A0A200PVU1"/>
<evidence type="ECO:0000313" key="2">
    <source>
        <dbReference type="Proteomes" id="UP000195402"/>
    </source>
</evidence>
<dbReference type="InterPro" id="IPR035428">
    <property type="entry name" value="FANCF"/>
</dbReference>
<dbReference type="OMA" id="CLYTFHI"/>
<dbReference type="OrthoDB" id="1930482at2759"/>
<name>A0A200PVU1_MACCD</name>
<dbReference type="FunCoup" id="A0A200PVU1">
    <property type="interactions" value="25"/>
</dbReference>
<accession>A0A200PVU1</accession>
<dbReference type="Pfam" id="PF11107">
    <property type="entry name" value="FANCF"/>
    <property type="match status" value="1"/>
</dbReference>
<evidence type="ECO:0008006" key="3">
    <source>
        <dbReference type="Google" id="ProtNLM"/>
    </source>
</evidence>
<protein>
    <recommendedName>
        <fullName evidence="3">Fanconi anemia group F protein</fullName>
    </recommendedName>
</protein>
<sequence length="389" mass="44325">MGWSHPEISLEDLLNLIKGFVDILILASGFQSSGSIATWDAQNIKKAVQWGIFFENVFKGLTITDDYQGSVVELDAALLEMTSNPYFPQGLRHLSSSTLARGRDFVLKHLIQTLQLRDEHLIAFLTATVEMDLDTLRRTEYDCLNVYLGKLMLKNTHTNPQSPESVSDIDMKESFSDNLSEFVIQELSERQTSVSRVLSVEKGLAVLSESLKWVGYGKLCGEINILVLTIRSKEQLVELESWNKWRSRNLSYFLDKRTVKLVSGAKLVFSAPKVQWLQVFERLNVASDDDLLEIIELSLLGIVSSSWNRLIEHFMSVSSDLLPISMQYHELHNLLQQRSQFLHSKEETRHSKENGIIEYLTVLLSSQPHQLWKLSPILTAIAIPTCFHM</sequence>
<reference evidence="1 2" key="1">
    <citation type="journal article" date="2017" name="Mol. Plant">
        <title>The Genome of Medicinal Plant Macleaya cordata Provides New Insights into Benzylisoquinoline Alkaloids Metabolism.</title>
        <authorList>
            <person name="Liu X."/>
            <person name="Liu Y."/>
            <person name="Huang P."/>
            <person name="Ma Y."/>
            <person name="Qing Z."/>
            <person name="Tang Q."/>
            <person name="Cao H."/>
            <person name="Cheng P."/>
            <person name="Zheng Y."/>
            <person name="Yuan Z."/>
            <person name="Zhou Y."/>
            <person name="Liu J."/>
            <person name="Tang Z."/>
            <person name="Zhuo Y."/>
            <person name="Zhang Y."/>
            <person name="Yu L."/>
            <person name="Huang J."/>
            <person name="Yang P."/>
            <person name="Peng Q."/>
            <person name="Zhang J."/>
            <person name="Jiang W."/>
            <person name="Zhang Z."/>
            <person name="Lin K."/>
            <person name="Ro D.K."/>
            <person name="Chen X."/>
            <person name="Xiong X."/>
            <person name="Shang Y."/>
            <person name="Huang S."/>
            <person name="Zeng J."/>
        </authorList>
    </citation>
    <scope>NUCLEOTIDE SEQUENCE [LARGE SCALE GENOMIC DNA]</scope>
    <source>
        <strain evidence="2">cv. BLH2017</strain>
        <tissue evidence="1">Root</tissue>
    </source>
</reference>
<dbReference type="GO" id="GO:0043240">
    <property type="term" value="C:Fanconi anaemia nuclear complex"/>
    <property type="evidence" value="ECO:0007669"/>
    <property type="project" value="InterPro"/>
</dbReference>
<evidence type="ECO:0000313" key="1">
    <source>
        <dbReference type="EMBL" id="OVA02328.1"/>
    </source>
</evidence>
<dbReference type="GO" id="GO:0036297">
    <property type="term" value="P:interstrand cross-link repair"/>
    <property type="evidence" value="ECO:0007669"/>
    <property type="project" value="InterPro"/>
</dbReference>
<dbReference type="PANTHER" id="PTHR14449">
    <property type="entry name" value="FANCONI ANEMIA GROUP F PROTEIN FANCF"/>
    <property type="match status" value="1"/>
</dbReference>
<dbReference type="Proteomes" id="UP000195402">
    <property type="component" value="Unassembled WGS sequence"/>
</dbReference>
<dbReference type="AlphaFoldDB" id="A0A200PVU1"/>
<comment type="caution">
    <text evidence="1">The sequence shown here is derived from an EMBL/GenBank/DDBJ whole genome shotgun (WGS) entry which is preliminary data.</text>
</comment>